<dbReference type="Proteomes" id="UP000000702">
    <property type="component" value="Unassembled WGS sequence"/>
</dbReference>
<dbReference type="AlphaFoldDB" id="F9WHY2"/>
<evidence type="ECO:0000313" key="1">
    <source>
        <dbReference type="EMBL" id="CCD16927.1"/>
    </source>
</evidence>
<dbReference type="EMBL" id="CAEQ01002498">
    <property type="protein sequence ID" value="CCD16927.1"/>
    <property type="molecule type" value="Genomic_DNA"/>
</dbReference>
<proteinExistence type="predicted"/>
<organism evidence="1 2">
    <name type="scientific">Trypanosoma congolense (strain IL3000)</name>
    <dbReference type="NCBI Taxonomy" id="1068625"/>
    <lineage>
        <taxon>Eukaryota</taxon>
        <taxon>Discoba</taxon>
        <taxon>Euglenozoa</taxon>
        <taxon>Kinetoplastea</taxon>
        <taxon>Metakinetoplastina</taxon>
        <taxon>Trypanosomatida</taxon>
        <taxon>Trypanosomatidae</taxon>
        <taxon>Trypanosoma</taxon>
        <taxon>Nannomonas</taxon>
    </lineage>
</organism>
<reference evidence="1 2" key="2">
    <citation type="journal article" date="2012" name="Proc. Natl. Acad. Sci. U.S.A.">
        <title>Antigenic diversity is generated by distinct evolutionary mechanisms in African trypanosome species.</title>
        <authorList>
            <person name="Jackson A.P."/>
            <person name="Berry A."/>
            <person name="Aslett M."/>
            <person name="Allison H.C."/>
            <person name="Burton P."/>
            <person name="Vavrova-Anderson J."/>
            <person name="Brown R."/>
            <person name="Browne H."/>
            <person name="Corton N."/>
            <person name="Hauser H."/>
            <person name="Gamble J."/>
            <person name="Gilderthorp R."/>
            <person name="Marcello L."/>
            <person name="McQuillan J."/>
            <person name="Otto T.D."/>
            <person name="Quail M.A."/>
            <person name="Sanders M.J."/>
            <person name="van Tonder A."/>
            <person name="Ginger M.L."/>
            <person name="Field M.C."/>
            <person name="Barry J.D."/>
            <person name="Hertz-Fowler C."/>
            <person name="Berriman M."/>
        </authorList>
    </citation>
    <scope>NUCLEOTIDE SEQUENCE [LARGE SCALE GENOMIC DNA]</scope>
    <source>
        <strain evidence="1 2">IL3000</strain>
    </source>
</reference>
<reference evidence="2" key="1">
    <citation type="submission" date="2011-07" db="EMBL/GenBank/DDBJ databases">
        <title>Divergent evolution of antigenic variation in African trypanosomes.</title>
        <authorList>
            <person name="Jackson A.P."/>
            <person name="Berry A."/>
            <person name="Allison H.C."/>
            <person name="Burton P."/>
            <person name="Anderson J."/>
            <person name="Aslett M."/>
            <person name="Brown R."/>
            <person name="Corton N."/>
            <person name="Harris D."/>
            <person name="Hauser H."/>
            <person name="Gamble J."/>
            <person name="Gilderthorp R."/>
            <person name="McQuillan J."/>
            <person name="Quail M.A."/>
            <person name="Sanders M."/>
            <person name="Van Tonder A."/>
            <person name="Ginger M.L."/>
            <person name="Donelson J.E."/>
            <person name="Field M.C."/>
            <person name="Barry J.D."/>
            <person name="Berriman M."/>
            <person name="Hertz-Fowler C."/>
        </authorList>
    </citation>
    <scope>NUCLEOTIDE SEQUENCE [LARGE SCALE GENOMIC DNA]</scope>
    <source>
        <strain evidence="2">IL3000</strain>
    </source>
</reference>
<sequence>MSYSFDDGGPNRFASIGHSYRNFGPVVFPISNLAPSGKQSCKSAVVAGPSPSAFQRSWALSRMPVLPLAIANTVTNSPRRSPYLKARAVARMIFGESRLLGWLTFTRKFRTSSKRLSVSRVIGRPMKVELPVKQFGCVRGMGLLELGQPPGYAGHDIV</sequence>
<evidence type="ECO:0000313" key="2">
    <source>
        <dbReference type="Proteomes" id="UP000000702"/>
    </source>
</evidence>
<accession>F9WHY2</accession>
<name>F9WHY2_TRYCI</name>
<gene>
    <name evidence="1" type="ORF">TCIL3000_0_18090</name>
</gene>
<dbReference type="VEuPathDB" id="TriTrypDB:TcIL3000_0_18090"/>
<keyword evidence="2" id="KW-1185">Reference proteome</keyword>
<protein>
    <submittedName>
        <fullName evidence="1">WGS project CAEQ00000000 data, annotated contig 705</fullName>
    </submittedName>
</protein>
<comment type="caution">
    <text evidence="1">The sequence shown here is derived from an EMBL/GenBank/DDBJ whole genome shotgun (WGS) entry which is preliminary data.</text>
</comment>